<sequence>MGAIQLRTQLAHWQQSGTVMTAQGLWLFCLSTWVGMAFFTILSVPGSLRSDELELQFTLPISFATRFRTLYGSFFLKHLWLWSLLQLVVLGYVLISQLGWQGCSWLALLEGGVGLAVLVSLIGTLLLLRYVLAPRQYLGRTLVVIILLVATLVGMLCYSWLGQQGQEWVMLVRPELVLLLFFIIIGIALGPGAEWLGRLYAASFSLVQSKDRGRSTFTLPGSLLLVRVFARRRTLTGGLMVRSLLNQSRNWLFWLRLLLIWGLLALFPVVHMLGQRFGMSDQVLIAAYAATLACGHILETGPAVIGGEANRFALYLVAPFSFRQLLWSRLQLCLWPILTEGLLMGCLLAFWNRLAPMQLIWILPTISGIIIPCTCLMVWGGCWDLELNKSVEGKTEAMMLEEGPFTPRRLVLLNVSLLFLAALLFLLWWLPPFIVLPLLLVLAVAVGYGMYVWSTTQLQFLLRSS</sequence>
<feature type="transmembrane region" description="Helical" evidence="1">
    <location>
        <begin position="142"/>
        <end position="161"/>
    </location>
</feature>
<feature type="transmembrane region" description="Helical" evidence="1">
    <location>
        <begin position="332"/>
        <end position="352"/>
    </location>
</feature>
<keyword evidence="1" id="KW-0472">Membrane</keyword>
<feature type="transmembrane region" description="Helical" evidence="1">
    <location>
        <begin position="106"/>
        <end position="130"/>
    </location>
</feature>
<evidence type="ECO:0000313" key="3">
    <source>
        <dbReference type="Proteomes" id="UP000287188"/>
    </source>
</evidence>
<dbReference type="Proteomes" id="UP000287188">
    <property type="component" value="Unassembled WGS sequence"/>
</dbReference>
<feature type="transmembrane region" description="Helical" evidence="1">
    <location>
        <begin position="434"/>
        <end position="453"/>
    </location>
</feature>
<keyword evidence="1" id="KW-0812">Transmembrane</keyword>
<evidence type="ECO:0000256" key="1">
    <source>
        <dbReference type="SAM" id="Phobius"/>
    </source>
</evidence>
<accession>A0A402AJ13</accession>
<dbReference type="AlphaFoldDB" id="A0A402AJ13"/>
<feature type="transmembrane region" description="Helical" evidence="1">
    <location>
        <begin position="79"/>
        <end position="100"/>
    </location>
</feature>
<name>A0A402AJ13_9CHLR</name>
<feature type="transmembrane region" description="Helical" evidence="1">
    <location>
        <begin position="358"/>
        <end position="379"/>
    </location>
</feature>
<keyword evidence="3" id="KW-1185">Reference proteome</keyword>
<reference evidence="3" key="1">
    <citation type="submission" date="2018-12" db="EMBL/GenBank/DDBJ databases">
        <title>Tengunoibacter tsumagoiensis gen. nov., sp. nov., Dictyobacter kobayashii sp. nov., D. alpinus sp. nov., and D. joshuensis sp. nov. and description of Dictyobacteraceae fam. nov. within the order Ktedonobacterales isolated from Tengu-no-mugimeshi.</title>
        <authorList>
            <person name="Wang C.M."/>
            <person name="Zheng Y."/>
            <person name="Sakai Y."/>
            <person name="Toyoda A."/>
            <person name="Minakuchi Y."/>
            <person name="Abe K."/>
            <person name="Yokota A."/>
            <person name="Yabe S."/>
        </authorList>
    </citation>
    <scope>NUCLEOTIDE SEQUENCE [LARGE SCALE GENOMIC DNA]</scope>
    <source>
        <strain evidence="3">Uno11</strain>
    </source>
</reference>
<evidence type="ECO:0000313" key="2">
    <source>
        <dbReference type="EMBL" id="GCE19111.1"/>
    </source>
</evidence>
<comment type="caution">
    <text evidence="2">The sequence shown here is derived from an EMBL/GenBank/DDBJ whole genome shotgun (WGS) entry which is preliminary data.</text>
</comment>
<feature type="transmembrane region" description="Helical" evidence="1">
    <location>
        <begin position="176"/>
        <end position="201"/>
    </location>
</feature>
<proteinExistence type="predicted"/>
<feature type="transmembrane region" description="Helical" evidence="1">
    <location>
        <begin position="251"/>
        <end position="270"/>
    </location>
</feature>
<feature type="transmembrane region" description="Helical" evidence="1">
    <location>
        <begin position="25"/>
        <end position="44"/>
    </location>
</feature>
<feature type="transmembrane region" description="Helical" evidence="1">
    <location>
        <begin position="410"/>
        <end position="428"/>
    </location>
</feature>
<organism evidence="2 3">
    <name type="scientific">Dictyobacter kobayashii</name>
    <dbReference type="NCBI Taxonomy" id="2014872"/>
    <lineage>
        <taxon>Bacteria</taxon>
        <taxon>Bacillati</taxon>
        <taxon>Chloroflexota</taxon>
        <taxon>Ktedonobacteria</taxon>
        <taxon>Ktedonobacterales</taxon>
        <taxon>Dictyobacteraceae</taxon>
        <taxon>Dictyobacter</taxon>
    </lineage>
</organism>
<dbReference type="EMBL" id="BIFS01000001">
    <property type="protein sequence ID" value="GCE19111.1"/>
    <property type="molecule type" value="Genomic_DNA"/>
</dbReference>
<protein>
    <submittedName>
        <fullName evidence="2">Uncharacterized protein</fullName>
    </submittedName>
</protein>
<keyword evidence="1" id="KW-1133">Transmembrane helix</keyword>
<gene>
    <name evidence="2" type="ORF">KDK_29110</name>
</gene>